<proteinExistence type="inferred from homology"/>
<organism evidence="10 11">
    <name type="scientific">Bondarzewia mesenterica</name>
    <dbReference type="NCBI Taxonomy" id="1095465"/>
    <lineage>
        <taxon>Eukaryota</taxon>
        <taxon>Fungi</taxon>
        <taxon>Dikarya</taxon>
        <taxon>Basidiomycota</taxon>
        <taxon>Agaricomycotina</taxon>
        <taxon>Agaricomycetes</taxon>
        <taxon>Russulales</taxon>
        <taxon>Bondarzewiaceae</taxon>
        <taxon>Bondarzewia</taxon>
    </lineage>
</organism>
<dbReference type="PANTHER" id="PTHR24058:SF17">
    <property type="entry name" value="HOMEODOMAIN INTERACTING PROTEIN KINASE, ISOFORM D"/>
    <property type="match status" value="1"/>
</dbReference>
<sequence length="1274" mass="139694">MAGANDEFDLPRWQTQADQDVLSSSAQAAQAAANNTAYLYPNNVNPPLPPPVSSHSTPAQHRIQPLHQTPSSSASRQPRISHLLDHDSLLATTSLPYLSPAQNQLSRSASLGASAPAAVSRGRRHHMQDDIEGAFSPSNTHSPASHQRQQSSTSFYPSSVAFQTSSFPGGAAPDSNTGNPPPAPAQTDAPYPDMYFNSPSGHAPRRSHTQHDQSTSARAARSPLRTANAQSSTALLDPYTQMQQSQYSPTAASYNYQSPPYPSSHARTRSQLKTEGLTPPIPSPYTPQTSVPPPPPPVYSPSYPMDTTSPHPPPPSSLLSSQPSRQNSVSTPNTPLPFPQPSHSPANAGPYYPHDQSMAVDPPAKRRASGFRRVRDQRDLRPHVNPRPTGRRVDTSGNFLSPLRQLTTNIVDTYRISNPNFKYESAHNPRRVLTKPSKAMHNDGYDNEDYDYILYVNDWLGTDEGHKYLILDVLGQGTFGQVVKCQDLKTHDVVAVKVVKNKPAYFNQSMMEVTILELLNNQCDPHDEHHILRLRDSFIHRNHLCLVFELLSSNLYELIKQNQFQGLSTQLVKVFTAQLLDALSVLKDARLIHCDLKPENILLKSLQSPQIKVIDFGSACHERQTVYTYIQSRFYRSPEVLLGLPYTSAIDMWSLGCIAVELFLGLPLFPGTSEYNQITRIVEMVGQPPSYMMEMGKQTGQFFDPYTDMYGRKKYRLKSLEQYSREHGTNEQPGKQYFKATTLPDIVNGAPMPTFKSGRQGPEMEKGACSSSSLVVDGLLNAFVLRNAELNNRASFIDFCQGLLNLNPIERWSPQQARMHPFITGEKFTKPFVPSGHSSQQQQPSSSTSPGNAPDPKRPYGGLVPSQPKGTRAYQDAAAYNQHLAQHQAYTAQAQAASQAANNVFRNPYMTTQAPSQPASNAYDTSNAYSQTHQQLSTYASSGQSEERLRHGLVRQRSHGSLAGTTTNSGNGGSQPYSAATNSSGALTHLNPNPPSNSYYPSTRMRANTINHMDNVPPALARLQHMNQDVISGRNALTPVLNRDDAMKEWERRQSGKAIVTQPYPELQYLQQQAELAAAQGLTNWAHASASSNRYPPPTSGLAHQYHPSTTIVVDDERRDQIMSNVRASARGEVYGTPSAVISSPPQAYTSNSTTAVGRYVATYNPAAAAQQQQQPQQPPSASAFDSLDRRTDIGSLYVPLQPDQYQSYGASGTTNRSVAPPAQAVPTSFYGAGVVPSGQTSTQTQRNPFSGDGAAAGAAGKDRRTSGLEFWPR</sequence>
<feature type="compositionally biased region" description="Polar residues" evidence="8">
    <location>
        <begin position="225"/>
        <end position="252"/>
    </location>
</feature>
<feature type="region of interest" description="Disordered" evidence="8">
    <location>
        <begin position="1167"/>
        <end position="1187"/>
    </location>
</feature>
<feature type="compositionally biased region" description="Polar residues" evidence="8">
    <location>
        <begin position="1238"/>
        <end position="1249"/>
    </location>
</feature>
<feature type="compositionally biased region" description="Polar residues" evidence="8">
    <location>
        <begin position="136"/>
        <end position="167"/>
    </location>
</feature>
<dbReference type="Pfam" id="PF00069">
    <property type="entry name" value="Pkinase"/>
    <property type="match status" value="1"/>
</dbReference>
<feature type="compositionally biased region" description="Low complexity" evidence="8">
    <location>
        <begin position="23"/>
        <end position="43"/>
    </location>
</feature>
<feature type="region of interest" description="Disordered" evidence="8">
    <location>
        <begin position="1"/>
        <end position="78"/>
    </location>
</feature>
<dbReference type="InterPro" id="IPR011009">
    <property type="entry name" value="Kinase-like_dom_sf"/>
</dbReference>
<dbReference type="CDD" id="cd14212">
    <property type="entry name" value="PKc_YAK1"/>
    <property type="match status" value="1"/>
</dbReference>
<feature type="binding site" evidence="7">
    <location>
        <position position="497"/>
    </location>
    <ligand>
        <name>ATP</name>
        <dbReference type="ChEBI" id="CHEBI:30616"/>
    </ligand>
</feature>
<dbReference type="InterPro" id="IPR050494">
    <property type="entry name" value="Ser_Thr_dual-spec_kinase"/>
</dbReference>
<dbReference type="OrthoDB" id="9332038at2759"/>
<feature type="compositionally biased region" description="Pro residues" evidence="8">
    <location>
        <begin position="279"/>
        <end position="299"/>
    </location>
</feature>
<feature type="compositionally biased region" description="Polar residues" evidence="8">
    <location>
        <begin position="13"/>
        <end position="22"/>
    </location>
</feature>
<dbReference type="PANTHER" id="PTHR24058">
    <property type="entry name" value="DUAL SPECIFICITY PROTEIN KINASE"/>
    <property type="match status" value="1"/>
</dbReference>
<dbReference type="SMART" id="SM00220">
    <property type="entry name" value="S_TKc"/>
    <property type="match status" value="1"/>
</dbReference>
<dbReference type="GO" id="GO:0004713">
    <property type="term" value="F:protein tyrosine kinase activity"/>
    <property type="evidence" value="ECO:0007669"/>
    <property type="project" value="TreeGrafter"/>
</dbReference>
<feature type="compositionally biased region" description="Polar residues" evidence="8">
    <location>
        <begin position="975"/>
        <end position="986"/>
    </location>
</feature>
<dbReference type="InterPro" id="IPR000719">
    <property type="entry name" value="Prot_kinase_dom"/>
</dbReference>
<feature type="domain" description="Protein kinase" evidence="9">
    <location>
        <begin position="468"/>
        <end position="823"/>
    </location>
</feature>
<dbReference type="Proteomes" id="UP000310158">
    <property type="component" value="Unassembled WGS sequence"/>
</dbReference>
<evidence type="ECO:0000256" key="8">
    <source>
        <dbReference type="SAM" id="MobiDB-lite"/>
    </source>
</evidence>
<keyword evidence="3" id="KW-0808">Transferase</keyword>
<evidence type="ECO:0000256" key="2">
    <source>
        <dbReference type="ARBA" id="ARBA00022527"/>
    </source>
</evidence>
<dbReference type="FunFam" id="3.30.200.20:FF:000087">
    <property type="entry name" value="Dual specificity tyrosine-phosphorylation-regulated kinase 1A"/>
    <property type="match status" value="1"/>
</dbReference>
<feature type="compositionally biased region" description="Polar residues" evidence="8">
    <location>
        <begin position="66"/>
        <end position="78"/>
    </location>
</feature>
<keyword evidence="2" id="KW-0723">Serine/threonine-protein kinase</keyword>
<keyword evidence="11" id="KW-1185">Reference proteome</keyword>
<keyword evidence="6 7" id="KW-0067">ATP-binding</keyword>
<reference evidence="10 11" key="1">
    <citation type="submission" date="2019-02" db="EMBL/GenBank/DDBJ databases">
        <title>Genome sequencing of the rare red list fungi Bondarzewia mesenterica.</title>
        <authorList>
            <person name="Buettner E."/>
            <person name="Kellner H."/>
        </authorList>
    </citation>
    <scope>NUCLEOTIDE SEQUENCE [LARGE SCALE GENOMIC DNA]</scope>
    <source>
        <strain evidence="10 11">DSM 108281</strain>
    </source>
</reference>
<protein>
    <recommendedName>
        <fullName evidence="9">Protein kinase domain-containing protein</fullName>
    </recommendedName>
</protein>
<evidence type="ECO:0000256" key="1">
    <source>
        <dbReference type="ARBA" id="ARBA00008867"/>
    </source>
</evidence>
<feature type="region of interest" description="Disordered" evidence="8">
    <location>
        <begin position="131"/>
        <end position="398"/>
    </location>
</feature>
<dbReference type="GO" id="GO:0005634">
    <property type="term" value="C:nucleus"/>
    <property type="evidence" value="ECO:0007669"/>
    <property type="project" value="TreeGrafter"/>
</dbReference>
<keyword evidence="5" id="KW-0418">Kinase</keyword>
<accession>A0A4S4LLU4</accession>
<evidence type="ECO:0000256" key="5">
    <source>
        <dbReference type="ARBA" id="ARBA00022777"/>
    </source>
</evidence>
<feature type="compositionally biased region" description="Low complexity" evidence="8">
    <location>
        <begin position="834"/>
        <end position="850"/>
    </location>
</feature>
<evidence type="ECO:0000313" key="10">
    <source>
        <dbReference type="EMBL" id="THH12895.1"/>
    </source>
</evidence>
<evidence type="ECO:0000256" key="4">
    <source>
        <dbReference type="ARBA" id="ARBA00022741"/>
    </source>
</evidence>
<dbReference type="InterPro" id="IPR008271">
    <property type="entry name" value="Ser/Thr_kinase_AS"/>
</dbReference>
<dbReference type="SUPFAM" id="SSF56112">
    <property type="entry name" value="Protein kinase-like (PK-like)"/>
    <property type="match status" value="1"/>
</dbReference>
<feature type="region of interest" description="Disordered" evidence="8">
    <location>
        <begin position="827"/>
        <end position="873"/>
    </location>
</feature>
<evidence type="ECO:0000256" key="7">
    <source>
        <dbReference type="PROSITE-ProRule" id="PRU10141"/>
    </source>
</evidence>
<comment type="similarity">
    <text evidence="1">Belongs to the protein kinase superfamily. CMGC Ser/Thr protein kinase family. MNB/DYRK subfamily.</text>
</comment>
<name>A0A4S4LLU4_9AGAM</name>
<keyword evidence="4 7" id="KW-0547">Nucleotide-binding</keyword>
<evidence type="ECO:0000259" key="9">
    <source>
        <dbReference type="PROSITE" id="PS50011"/>
    </source>
</evidence>
<dbReference type="InterPro" id="IPR017441">
    <property type="entry name" value="Protein_kinase_ATP_BS"/>
</dbReference>
<dbReference type="GO" id="GO:0004674">
    <property type="term" value="F:protein serine/threonine kinase activity"/>
    <property type="evidence" value="ECO:0007669"/>
    <property type="project" value="UniProtKB-KW"/>
</dbReference>
<feature type="compositionally biased region" description="Low complexity" evidence="8">
    <location>
        <begin position="1167"/>
        <end position="1184"/>
    </location>
</feature>
<dbReference type="Gene3D" id="3.30.200.20">
    <property type="entry name" value="Phosphorylase Kinase, domain 1"/>
    <property type="match status" value="1"/>
</dbReference>
<dbReference type="AlphaFoldDB" id="A0A4S4LLU4"/>
<feature type="compositionally biased region" description="Basic and acidic residues" evidence="8">
    <location>
        <begin position="1261"/>
        <end position="1274"/>
    </location>
</feature>
<dbReference type="PROSITE" id="PS00108">
    <property type="entry name" value="PROTEIN_KINASE_ST"/>
    <property type="match status" value="1"/>
</dbReference>
<dbReference type="GO" id="GO:0005524">
    <property type="term" value="F:ATP binding"/>
    <property type="evidence" value="ECO:0007669"/>
    <property type="project" value="UniProtKB-UniRule"/>
</dbReference>
<comment type="caution">
    <text evidence="10">The sequence shown here is derived from an EMBL/GenBank/DDBJ whole genome shotgun (WGS) entry which is preliminary data.</text>
</comment>
<dbReference type="PROSITE" id="PS50011">
    <property type="entry name" value="PROTEIN_KINASE_DOM"/>
    <property type="match status" value="1"/>
</dbReference>
<dbReference type="GO" id="GO:0005737">
    <property type="term" value="C:cytoplasm"/>
    <property type="evidence" value="ECO:0007669"/>
    <property type="project" value="TreeGrafter"/>
</dbReference>
<evidence type="ECO:0000256" key="6">
    <source>
        <dbReference type="ARBA" id="ARBA00022840"/>
    </source>
</evidence>
<dbReference type="PROSITE" id="PS00107">
    <property type="entry name" value="PROTEIN_KINASE_ATP"/>
    <property type="match status" value="1"/>
</dbReference>
<gene>
    <name evidence="10" type="ORF">EW146_g7267</name>
</gene>
<evidence type="ECO:0000256" key="3">
    <source>
        <dbReference type="ARBA" id="ARBA00022679"/>
    </source>
</evidence>
<feature type="region of interest" description="Disordered" evidence="8">
    <location>
        <begin position="955"/>
        <end position="1002"/>
    </location>
</feature>
<feature type="compositionally biased region" description="Basic and acidic residues" evidence="8">
    <location>
        <begin position="373"/>
        <end position="382"/>
    </location>
</feature>
<feature type="region of interest" description="Disordered" evidence="8">
    <location>
        <begin position="1234"/>
        <end position="1274"/>
    </location>
</feature>
<dbReference type="EMBL" id="SGPL01000405">
    <property type="protein sequence ID" value="THH12895.1"/>
    <property type="molecule type" value="Genomic_DNA"/>
</dbReference>
<dbReference type="Gene3D" id="1.10.510.10">
    <property type="entry name" value="Transferase(Phosphotransferase) domain 1"/>
    <property type="match status" value="1"/>
</dbReference>
<evidence type="ECO:0000313" key="11">
    <source>
        <dbReference type="Proteomes" id="UP000310158"/>
    </source>
</evidence>